<evidence type="ECO:0000259" key="9">
    <source>
        <dbReference type="Pfam" id="PF18101"/>
    </source>
</evidence>
<feature type="compositionally biased region" description="Polar residues" evidence="8">
    <location>
        <begin position="46"/>
        <end position="68"/>
    </location>
</feature>
<dbReference type="STRING" id="1569628.A0A316UR54"/>
<dbReference type="EMBL" id="KZ819672">
    <property type="protein sequence ID" value="PWN26353.1"/>
    <property type="molecule type" value="Genomic_DNA"/>
</dbReference>
<dbReference type="PANTHER" id="PTHR12272">
    <property type="entry name" value="DEADENYLATION COMPLEX SUBUNIT PAN3"/>
    <property type="match status" value="1"/>
</dbReference>
<keyword evidence="5 7" id="KW-0067">ATP-binding</keyword>
<protein>
    <recommendedName>
        <fullName evidence="7">PAN2-PAN3 deadenylation complex subunit PAN3</fullName>
    </recommendedName>
    <alternativeName>
        <fullName evidence="7">PAB1P-dependent poly(A)-specific ribonuclease</fullName>
    </alternativeName>
    <alternativeName>
        <fullName evidence="7">Poly(A)-nuclease deadenylation complex subunit 3</fullName>
        <shortName evidence="7">PAN deadenylation complex subunit 3</shortName>
    </alternativeName>
</protein>
<dbReference type="AlphaFoldDB" id="A0A316UR54"/>
<keyword evidence="3 7" id="KW-0507">mRNA processing</keyword>
<dbReference type="OrthoDB" id="204958at2759"/>
<evidence type="ECO:0000256" key="1">
    <source>
        <dbReference type="ARBA" id="ARBA00004496"/>
    </source>
</evidence>
<evidence type="ECO:0000256" key="5">
    <source>
        <dbReference type="ARBA" id="ARBA00022840"/>
    </source>
</evidence>
<sequence length="760" mass="81272">MYNNYQQQQQQQPPPPSAPPGLSGRIAGARPPPRPSSAAIAIVRPDSQQAASPKSSTPQLSGAANNGLSRAAAGAAVFVPKSSSRGGTPTPAPKELRPPPVFTPAAQTPTQQTQSFDVHEMYDAASAAGAQPYAAYNPYSHMEQQGGYDDPSAPSTSSSSSVRQRQPLQYHLSAPPLPHTSNLHPHHLAQSAYFMSPTLREDLFRRNEAIHASAPPPHELGGQTTRPPQPEEVHVYKDLTPLEPDSSGPLPYGARGNPITIGGVATQLLPRHLLPTGSNGIIGGLGMGSLSSLPISSSGGPLAPSAALGGYPTEVHRATCTLDGKAYVLRRIVGFNLSRDKERALETVERWRRLRCPGVVNVREAFTSWRWASEPSIVFVYDYHPHAATLFAEHLLPKPPRVDARTGRLERVDDRVPERTLWSYLVQLGAALRSIHTQGLAARGCLVPSKVIKTGRNRVRINCCAVRDVLGFDPAHPPTAEDLRGEQREDLVQLGALILSLGCVNASAPREVEGSLAFLGGQQKYSRELVEVVKWLMFDDEQLEGGEETSLPRGPRTADALVTLLAPRMAEELSSAQSHSDLLEESLSKELENGRLVRLLCKMGFVNERPEHDRDPAWSNTGERYVVSLFRDYLFHSVEESSNGSNGGGVSGSGSSGANGFATTSSSSSSLPTASSSSSLAGGPGPSPPRPVLDLSHVLSNLNRLDAASRERLVLASRDEQSCLVVSYAEVRNALEAAFADLARSAVPAVGGGMGEGPRR</sequence>
<evidence type="ECO:0000313" key="10">
    <source>
        <dbReference type="EMBL" id="PWN26353.1"/>
    </source>
</evidence>
<comment type="similarity">
    <text evidence="7">Belongs to the protein kinase superfamily. PAN3 family.</text>
</comment>
<dbReference type="GO" id="GO:0000932">
    <property type="term" value="C:P-body"/>
    <property type="evidence" value="ECO:0007669"/>
    <property type="project" value="TreeGrafter"/>
</dbReference>
<feature type="region of interest" description="Disordered" evidence="8">
    <location>
        <begin position="140"/>
        <end position="165"/>
    </location>
</feature>
<dbReference type="InterPro" id="IPR011009">
    <property type="entry name" value="Kinase-like_dom_sf"/>
</dbReference>
<dbReference type="Proteomes" id="UP000245884">
    <property type="component" value="Unassembled WGS sequence"/>
</dbReference>
<evidence type="ECO:0000256" key="4">
    <source>
        <dbReference type="ARBA" id="ARBA00022741"/>
    </source>
</evidence>
<dbReference type="Gene3D" id="1.20.5.5160">
    <property type="match status" value="1"/>
</dbReference>
<dbReference type="InterPro" id="IPR041332">
    <property type="entry name" value="Pan3_CK"/>
</dbReference>
<proteinExistence type="inferred from homology"/>
<keyword evidence="4 7" id="KW-0547">Nucleotide-binding</keyword>
<dbReference type="Gene3D" id="1.10.510.10">
    <property type="entry name" value="Transferase(Phosphotransferase) domain 1"/>
    <property type="match status" value="2"/>
</dbReference>
<feature type="compositionally biased region" description="Low complexity" evidence="8">
    <location>
        <begin position="658"/>
        <end position="681"/>
    </location>
</feature>
<evidence type="ECO:0000256" key="3">
    <source>
        <dbReference type="ARBA" id="ARBA00022664"/>
    </source>
</evidence>
<feature type="coiled-coil region" evidence="7">
    <location>
        <begin position="567"/>
        <end position="605"/>
    </location>
</feature>
<feature type="domain" description="Pan3 C-terminal knob" evidence="9">
    <location>
        <begin position="690"/>
        <end position="742"/>
    </location>
</feature>
<dbReference type="Gene3D" id="1.10.287.3700">
    <property type="match status" value="1"/>
</dbReference>
<evidence type="ECO:0000313" key="11">
    <source>
        <dbReference type="Proteomes" id="UP000245884"/>
    </source>
</evidence>
<feature type="region of interest" description="Disordered" evidence="8">
    <location>
        <begin position="1"/>
        <end position="113"/>
    </location>
</feature>
<dbReference type="PANTHER" id="PTHR12272:SF11">
    <property type="entry name" value="PAN2-PAN3 DEADENYLATION COMPLEX SUBUNIT PAN3"/>
    <property type="match status" value="1"/>
</dbReference>
<dbReference type="GO" id="GO:0006397">
    <property type="term" value="P:mRNA processing"/>
    <property type="evidence" value="ECO:0007669"/>
    <property type="project" value="UniProtKB-KW"/>
</dbReference>
<comment type="subunit">
    <text evidence="7">Homodimer. Forms a heterotrimer with a catalytic subunit PAN2 to form the poly(A)-nuclease (PAN) deadenylation complex. Interacts (via PAM-2 motif) with poly(A)-binding protein PAB1 (via PABC domain), conferring substrate specificity of the enzyme complex.</text>
</comment>
<feature type="region of interest" description="Disordered" evidence="8">
    <location>
        <begin position="639"/>
        <end position="694"/>
    </location>
</feature>
<evidence type="ECO:0000256" key="8">
    <source>
        <dbReference type="SAM" id="MobiDB-lite"/>
    </source>
</evidence>
<feature type="region of interest" description="Knob domain" evidence="7">
    <location>
        <begin position="606"/>
        <end position="760"/>
    </location>
</feature>
<name>A0A316UR54_9BASI</name>
<keyword evidence="11" id="KW-1185">Reference proteome</keyword>
<keyword evidence="2 7" id="KW-0963">Cytoplasm</keyword>
<gene>
    <name evidence="7" type="primary">PAN3</name>
    <name evidence="10" type="ORF">BDZ90DRAFT_233480</name>
</gene>
<comment type="subcellular location">
    <subcellularLocation>
        <location evidence="1 7">Cytoplasm</location>
    </subcellularLocation>
</comment>
<feature type="compositionally biased region" description="Low complexity" evidence="8">
    <location>
        <begin position="1"/>
        <end position="11"/>
    </location>
</feature>
<feature type="binding site" evidence="7">
    <location>
        <begin position="382"/>
        <end position="389"/>
    </location>
    <ligand>
        <name>ATP</name>
        <dbReference type="ChEBI" id="CHEBI:30616"/>
    </ligand>
</feature>
<comment type="domain">
    <text evidence="7">Contains a pseudokinase domain. The protein kinase domain is predicted to be catalytically inactive because some of the residues important for catalytic activity are substituted and it lacks the equivalent of the binding site for a peptide substrate. However, it has retained an ATP-binding site and ATP-binding is required for mRNA degradation, stimulating the activity of the PAN2 nuclease in vitro. The nucleotide-binding site is juxtaposed to the RNase active site of PAN2 in the complex and may actually bind nucleosides of a poly(A) RNA rather than ATP, feeding the poly(A)-tail to the active site of the deadenylase and thus increasing the efficiency with which this distributive enzyme degrades oligo(A) RNAs.</text>
</comment>
<dbReference type="GO" id="GO:0008143">
    <property type="term" value="F:poly(A) binding"/>
    <property type="evidence" value="ECO:0007669"/>
    <property type="project" value="TreeGrafter"/>
</dbReference>
<evidence type="ECO:0000256" key="6">
    <source>
        <dbReference type="ARBA" id="ARBA00023054"/>
    </source>
</evidence>
<dbReference type="GO" id="GO:0005524">
    <property type="term" value="F:ATP binding"/>
    <property type="evidence" value="ECO:0007669"/>
    <property type="project" value="UniProtKB-UniRule"/>
</dbReference>
<evidence type="ECO:0000256" key="2">
    <source>
        <dbReference type="ARBA" id="ARBA00022490"/>
    </source>
</evidence>
<feature type="compositionally biased region" description="Low complexity" evidence="8">
    <location>
        <begin position="103"/>
        <end position="113"/>
    </location>
</feature>
<dbReference type="InterPro" id="IPR030844">
    <property type="entry name" value="PAN3"/>
</dbReference>
<feature type="binding site" evidence="7">
    <location>
        <position position="330"/>
    </location>
    <ligand>
        <name>ATP</name>
        <dbReference type="ChEBI" id="CHEBI:30616"/>
    </ligand>
</feature>
<dbReference type="GO" id="GO:0000289">
    <property type="term" value="P:nuclear-transcribed mRNA poly(A) tail shortening"/>
    <property type="evidence" value="ECO:0007669"/>
    <property type="project" value="UniProtKB-UniRule"/>
</dbReference>
<dbReference type="GO" id="GO:0031251">
    <property type="term" value="C:PAN complex"/>
    <property type="evidence" value="ECO:0007669"/>
    <property type="project" value="UniProtKB-UniRule"/>
</dbReference>
<comment type="caution">
    <text evidence="7">Lacks conserved residue(s) required for the propagation of feature annotation.</text>
</comment>
<dbReference type="HAMAP" id="MF_03181">
    <property type="entry name" value="PAN3"/>
    <property type="match status" value="1"/>
</dbReference>
<comment type="function">
    <text evidence="7">Regulatory subunit of the poly(A)-nuclease (PAN) deadenylation complex, one of two cytoplasmic mRNA deadenylases involved in mRNA turnover. PAN specifically shortens poly(A) tails of RNA and the activity is stimulated by poly(A)-binding protein PAB1. PAN deadenylation is followed by rapid degradation of the shortened mRNA tails by the CCR4-NOT complex. Deadenylated mRNAs are then degraded by two alternative mechanisms, namely exosome-mediated 3'-5' exonucleolytic degradation, or deadenlyation-dependent mRNA decaping and subsequent 5'-3' exonucleolytic degradation by XRN1. May also be involved in post-transcriptional maturation of mRNA poly(A) tails. PAN3 acts as a positive regulator for PAN activity, recruiting the catalytic subunit PAN2 to mRNA via its interaction with RNA and with PAB1.</text>
</comment>
<feature type="domain" description="Pan3 C-terminal knob" evidence="9">
    <location>
        <begin position="560"/>
        <end position="643"/>
    </location>
</feature>
<organism evidence="10 11">
    <name type="scientific">Jaminaea rosea</name>
    <dbReference type="NCBI Taxonomy" id="1569628"/>
    <lineage>
        <taxon>Eukaryota</taxon>
        <taxon>Fungi</taxon>
        <taxon>Dikarya</taxon>
        <taxon>Basidiomycota</taxon>
        <taxon>Ustilaginomycotina</taxon>
        <taxon>Exobasidiomycetes</taxon>
        <taxon>Microstromatales</taxon>
        <taxon>Microstromatales incertae sedis</taxon>
        <taxon>Jaminaea</taxon>
    </lineage>
</organism>
<evidence type="ECO:0000256" key="7">
    <source>
        <dbReference type="HAMAP-Rule" id="MF_03181"/>
    </source>
</evidence>
<dbReference type="Pfam" id="PF18101">
    <property type="entry name" value="Pan3_CK"/>
    <property type="match status" value="2"/>
</dbReference>
<reference evidence="10 11" key="1">
    <citation type="journal article" date="2018" name="Mol. Biol. Evol.">
        <title>Broad Genomic Sampling Reveals a Smut Pathogenic Ancestry of the Fungal Clade Ustilaginomycotina.</title>
        <authorList>
            <person name="Kijpornyongpan T."/>
            <person name="Mondo S.J."/>
            <person name="Barry K."/>
            <person name="Sandor L."/>
            <person name="Lee J."/>
            <person name="Lipzen A."/>
            <person name="Pangilinan J."/>
            <person name="LaButti K."/>
            <person name="Hainaut M."/>
            <person name="Henrissat B."/>
            <person name="Grigoriev I.V."/>
            <person name="Spatafora J.W."/>
            <person name="Aime M.C."/>
        </authorList>
    </citation>
    <scope>NUCLEOTIDE SEQUENCE [LARGE SCALE GENOMIC DNA]</scope>
    <source>
        <strain evidence="10 11">MCA 5214</strain>
    </source>
</reference>
<dbReference type="SUPFAM" id="SSF56112">
    <property type="entry name" value="Protein kinase-like (PK-like)"/>
    <property type="match status" value="1"/>
</dbReference>
<dbReference type="FunFam" id="1.20.5.5160:FF:000002">
    <property type="entry name" value="PAN2-PAN3 deadenylation complex subunit PAN3"/>
    <property type="match status" value="1"/>
</dbReference>
<feature type="compositionally biased region" description="Gly residues" evidence="8">
    <location>
        <begin position="645"/>
        <end position="657"/>
    </location>
</feature>
<comment type="domain">
    <text evidence="7">The N-terminal zinc finger binds to poly(A) RNA.</text>
</comment>
<keyword evidence="6 7" id="KW-0175">Coiled coil</keyword>
<feature type="compositionally biased region" description="Low complexity" evidence="8">
    <location>
        <begin position="151"/>
        <end position="161"/>
    </location>
</feature>
<comment type="domain">
    <text evidence="7">The pseudokinase domain, the coiled-coil (CC), and C-terminal knob domain (CK) form a structural unit (PKC) that forms an extensive high-affinity interaction surface for PAN2.</text>
</comment>
<accession>A0A316UR54</accession>